<keyword evidence="2" id="KW-0472">Membrane</keyword>
<dbReference type="EMBL" id="CP065959">
    <property type="protein sequence ID" value="QQC92281.1"/>
    <property type="molecule type" value="Genomic_DNA"/>
</dbReference>
<dbReference type="Proteomes" id="UP000596130">
    <property type="component" value="Chromosome"/>
</dbReference>
<feature type="region of interest" description="Disordered" evidence="1">
    <location>
        <begin position="1"/>
        <end position="70"/>
    </location>
</feature>
<evidence type="ECO:0000313" key="4">
    <source>
        <dbReference type="Proteomes" id="UP000596130"/>
    </source>
</evidence>
<proteinExistence type="predicted"/>
<keyword evidence="2" id="KW-1133">Transmembrane helix</keyword>
<protein>
    <submittedName>
        <fullName evidence="3">Uncharacterized protein</fullName>
    </submittedName>
</protein>
<evidence type="ECO:0000256" key="2">
    <source>
        <dbReference type="SAM" id="Phobius"/>
    </source>
</evidence>
<feature type="compositionally biased region" description="Pro residues" evidence="1">
    <location>
        <begin position="12"/>
        <end position="30"/>
    </location>
</feature>
<feature type="transmembrane region" description="Helical" evidence="2">
    <location>
        <begin position="111"/>
        <end position="131"/>
    </location>
</feature>
<name>A0A7T4PL23_9ACTN</name>
<keyword evidence="2" id="KW-0812">Transmembrane</keyword>
<dbReference type="AlphaFoldDB" id="A0A7T4PL23"/>
<feature type="transmembrane region" description="Helical" evidence="2">
    <location>
        <begin position="143"/>
        <end position="165"/>
    </location>
</feature>
<feature type="transmembrane region" description="Helical" evidence="2">
    <location>
        <begin position="185"/>
        <end position="203"/>
    </location>
</feature>
<sequence length="213" mass="22315">MTRTSPLGPDAAPDPAPAATPPNTPAPTPDPTANRTPDAHRPPRQRPRPHPRPGEPRLLPRGLPGADGERPAPDVVRGAFALWLTAVAAGVFETVLAMVRTLTEADASTGGLAAGLALRVAVYSAAVLVAVRMRRGANWARLALAGVLGVLGTLSLVIEPVRWLADGHTPGEAFRHLDAVDVLFGASRVLHLAAVFAAVTLMFRPAANAWFKK</sequence>
<feature type="compositionally biased region" description="Basic residues" evidence="1">
    <location>
        <begin position="42"/>
        <end position="51"/>
    </location>
</feature>
<dbReference type="RefSeq" id="WP_198504083.1">
    <property type="nucleotide sequence ID" value="NZ_CP065959.1"/>
</dbReference>
<reference evidence="3 4" key="1">
    <citation type="submission" date="2020-12" db="EMBL/GenBank/DDBJ databases">
        <title>Identification and biosynthesis of polyene macrolides produced by Streptomyces alfalfae Men-myco-93-63.</title>
        <authorList>
            <person name="Liu D."/>
            <person name="Li Y."/>
            <person name="Liu L."/>
            <person name="Han X."/>
            <person name="Shen F."/>
        </authorList>
    </citation>
    <scope>NUCLEOTIDE SEQUENCE [LARGE SCALE GENOMIC DNA]</scope>
    <source>
        <strain evidence="3 4">Men-myco-93-63</strain>
    </source>
</reference>
<accession>A0A7T4PL23</accession>
<evidence type="ECO:0000256" key="1">
    <source>
        <dbReference type="SAM" id="MobiDB-lite"/>
    </source>
</evidence>
<evidence type="ECO:0000313" key="3">
    <source>
        <dbReference type="EMBL" id="QQC92281.1"/>
    </source>
</evidence>
<organism evidence="3 4">
    <name type="scientific">Streptomyces alfalfae</name>
    <dbReference type="NCBI Taxonomy" id="1642299"/>
    <lineage>
        <taxon>Bacteria</taxon>
        <taxon>Bacillati</taxon>
        <taxon>Actinomycetota</taxon>
        <taxon>Actinomycetes</taxon>
        <taxon>Kitasatosporales</taxon>
        <taxon>Streptomycetaceae</taxon>
        <taxon>Streptomyces</taxon>
    </lineage>
</organism>
<feature type="transmembrane region" description="Helical" evidence="2">
    <location>
        <begin position="80"/>
        <end position="99"/>
    </location>
</feature>
<gene>
    <name evidence="3" type="ORF">I8755_30700</name>
</gene>